<evidence type="ECO:0000313" key="2">
    <source>
        <dbReference type="Proteomes" id="UP000473531"/>
    </source>
</evidence>
<dbReference type="EMBL" id="WTYU01000002">
    <property type="protein sequence ID" value="MXP15028.1"/>
    <property type="molecule type" value="Genomic_DNA"/>
</dbReference>
<name>A0A6L7GJB5_9SPHN</name>
<keyword evidence="2" id="KW-1185">Reference proteome</keyword>
<protein>
    <submittedName>
        <fullName evidence="1">Uncharacterized protein</fullName>
    </submittedName>
</protein>
<accession>A0A6L7GJB5</accession>
<comment type="caution">
    <text evidence="1">The sequence shown here is derived from an EMBL/GenBank/DDBJ whole genome shotgun (WGS) entry which is preliminary data.</text>
</comment>
<sequence length="163" mass="17639">MAKQTPGDAARGRTIHVWRDAFLAALAESSNVSAAARKAGVPTSTVYSARREDAAFANLWFEALCEGYDNLEMDLLRRLRVGELDGGKAKARRKFDNAIAFRLLTTHREAVSRQKALRADDDEDAILASINAKLDAMRAREKAATALAAENGVYSVNDADAAG</sequence>
<evidence type="ECO:0000313" key="1">
    <source>
        <dbReference type="EMBL" id="MXP15028.1"/>
    </source>
</evidence>
<dbReference type="Proteomes" id="UP000473531">
    <property type="component" value="Unassembled WGS sequence"/>
</dbReference>
<reference evidence="1 2" key="1">
    <citation type="submission" date="2019-12" db="EMBL/GenBank/DDBJ databases">
        <title>Genomic-based taxomic classification of the family Erythrobacteraceae.</title>
        <authorList>
            <person name="Xu L."/>
        </authorList>
    </citation>
    <scope>NUCLEOTIDE SEQUENCE [LARGE SCALE GENOMIC DNA]</scope>
    <source>
        <strain evidence="1 2">KCTC 52259</strain>
    </source>
</reference>
<dbReference type="RefSeq" id="WP_160601611.1">
    <property type="nucleotide sequence ID" value="NZ_WTYU01000002.1"/>
</dbReference>
<gene>
    <name evidence="1" type="ORF">GRI44_09740</name>
</gene>
<dbReference type="OrthoDB" id="8480631at2"/>
<organism evidence="1 2">
    <name type="scientific">Allopontixanthobacter confluentis</name>
    <dbReference type="NCBI Taxonomy" id="1849021"/>
    <lineage>
        <taxon>Bacteria</taxon>
        <taxon>Pseudomonadati</taxon>
        <taxon>Pseudomonadota</taxon>
        <taxon>Alphaproteobacteria</taxon>
        <taxon>Sphingomonadales</taxon>
        <taxon>Erythrobacteraceae</taxon>
        <taxon>Allopontixanthobacter</taxon>
    </lineage>
</organism>
<proteinExistence type="predicted"/>
<dbReference type="AlphaFoldDB" id="A0A6L7GJB5"/>